<keyword evidence="6" id="KW-1185">Reference proteome</keyword>
<dbReference type="Gene3D" id="3.40.1410.10">
    <property type="entry name" value="Chorismate lyase-like"/>
    <property type="match status" value="1"/>
</dbReference>
<evidence type="ECO:0000256" key="2">
    <source>
        <dbReference type="ARBA" id="ARBA00023125"/>
    </source>
</evidence>
<dbReference type="InterPro" id="IPR000524">
    <property type="entry name" value="Tscrpt_reg_HTH_GntR"/>
</dbReference>
<dbReference type="Pfam" id="PF00392">
    <property type="entry name" value="GntR"/>
    <property type="match status" value="1"/>
</dbReference>
<dbReference type="CDD" id="cd07377">
    <property type="entry name" value="WHTH_GntR"/>
    <property type="match status" value="1"/>
</dbReference>
<keyword evidence="2" id="KW-0238">DNA-binding</keyword>
<dbReference type="InterPro" id="IPR028978">
    <property type="entry name" value="Chorismate_lyase_/UTRA_dom_sf"/>
</dbReference>
<dbReference type="EMBL" id="QPGL01000001">
    <property type="protein sequence ID" value="RCS73077.1"/>
    <property type="molecule type" value="Genomic_DNA"/>
</dbReference>
<evidence type="ECO:0000256" key="3">
    <source>
        <dbReference type="ARBA" id="ARBA00023163"/>
    </source>
</evidence>
<dbReference type="NCBIfam" id="TIGR02325">
    <property type="entry name" value="C_P_lyase_phnF"/>
    <property type="match status" value="1"/>
</dbReference>
<evidence type="ECO:0000313" key="5">
    <source>
        <dbReference type="EMBL" id="RCS73077.1"/>
    </source>
</evidence>
<accession>A0A368LMJ7</accession>
<evidence type="ECO:0000313" key="6">
    <source>
        <dbReference type="Proteomes" id="UP000252479"/>
    </source>
</evidence>
<dbReference type="GO" id="GO:0003677">
    <property type="term" value="F:DNA binding"/>
    <property type="evidence" value="ECO:0007669"/>
    <property type="project" value="UniProtKB-KW"/>
</dbReference>
<keyword evidence="1" id="KW-0805">Transcription regulation</keyword>
<dbReference type="PRINTS" id="PR00035">
    <property type="entry name" value="HTHGNTR"/>
</dbReference>
<dbReference type="InterPro" id="IPR036388">
    <property type="entry name" value="WH-like_DNA-bd_sf"/>
</dbReference>
<dbReference type="GO" id="GO:0003700">
    <property type="term" value="F:DNA-binding transcription factor activity"/>
    <property type="evidence" value="ECO:0007669"/>
    <property type="project" value="InterPro"/>
</dbReference>
<dbReference type="PROSITE" id="PS50949">
    <property type="entry name" value="HTH_GNTR"/>
    <property type="match status" value="1"/>
</dbReference>
<organism evidence="5 6">
    <name type="scientific">Vibrio casei</name>
    <dbReference type="NCBI Taxonomy" id="673372"/>
    <lineage>
        <taxon>Bacteria</taxon>
        <taxon>Pseudomonadati</taxon>
        <taxon>Pseudomonadota</taxon>
        <taxon>Gammaproteobacteria</taxon>
        <taxon>Vibrionales</taxon>
        <taxon>Vibrionaceae</taxon>
        <taxon>Vibrio</taxon>
    </lineage>
</organism>
<proteinExistence type="predicted"/>
<dbReference type="SUPFAM" id="SSF64288">
    <property type="entry name" value="Chorismate lyase-like"/>
    <property type="match status" value="1"/>
</dbReference>
<keyword evidence="3" id="KW-0804">Transcription</keyword>
<evidence type="ECO:0000256" key="1">
    <source>
        <dbReference type="ARBA" id="ARBA00023015"/>
    </source>
</evidence>
<dbReference type="InterPro" id="IPR050679">
    <property type="entry name" value="Bact_HTH_transcr_reg"/>
</dbReference>
<dbReference type="Proteomes" id="UP000252479">
    <property type="component" value="Unassembled WGS sequence"/>
</dbReference>
<dbReference type="Pfam" id="PF07702">
    <property type="entry name" value="UTRA"/>
    <property type="match status" value="1"/>
</dbReference>
<sequence length="231" mass="25848">MSVYLEIAHTLEQEITTEYLGGDYLPSEKMLAERFAVNRHTIRRAVDELVVVGKVHRQQGKGCMVLSQPLAYSLHAQAAFTSNLLEQGSHPRSEVLESHLIHANSDLAKQLNVDLDSRIIHIRTLRKVDGCPIAVIEQYFANLNWWPVLQNFKSGSLHQFLRDNLGVTLTRSNTRIGAHSPNNSICRLLQITPSLPLLTVKTLNVISGTETVAEYSSSSTRSDLMELVVDH</sequence>
<dbReference type="InterPro" id="IPR011663">
    <property type="entry name" value="UTRA"/>
</dbReference>
<dbReference type="Gene3D" id="1.10.10.10">
    <property type="entry name" value="Winged helix-like DNA-binding domain superfamily/Winged helix DNA-binding domain"/>
    <property type="match status" value="1"/>
</dbReference>
<protein>
    <submittedName>
        <fullName evidence="5">Phosphonate metabolism transcriptional regulator PhnF</fullName>
    </submittedName>
</protein>
<comment type="caution">
    <text evidence="5">The sequence shown here is derived from an EMBL/GenBank/DDBJ whole genome shotgun (WGS) entry which is preliminary data.</text>
</comment>
<dbReference type="PANTHER" id="PTHR44846:SF16">
    <property type="entry name" value="TRANSCRIPTIONAL REGULATOR PHNF-RELATED"/>
    <property type="match status" value="1"/>
</dbReference>
<dbReference type="AlphaFoldDB" id="A0A368LMJ7"/>
<dbReference type="RefSeq" id="WP_086963124.1">
    <property type="nucleotide sequence ID" value="NZ_FUKS01000054.1"/>
</dbReference>
<dbReference type="SMART" id="SM00345">
    <property type="entry name" value="HTH_GNTR"/>
    <property type="match status" value="1"/>
</dbReference>
<dbReference type="SUPFAM" id="SSF46785">
    <property type="entry name" value="Winged helix' DNA-binding domain"/>
    <property type="match status" value="1"/>
</dbReference>
<dbReference type="GeneID" id="303188322"/>
<dbReference type="PANTHER" id="PTHR44846">
    <property type="entry name" value="MANNOSYL-D-GLYCERATE TRANSPORT/METABOLISM SYSTEM REPRESSOR MNGR-RELATED"/>
    <property type="match status" value="1"/>
</dbReference>
<gene>
    <name evidence="5" type="primary">phnF</name>
    <name evidence="5" type="ORF">CIK83_05290</name>
</gene>
<dbReference type="InterPro" id="IPR036390">
    <property type="entry name" value="WH_DNA-bd_sf"/>
</dbReference>
<dbReference type="SMART" id="SM00866">
    <property type="entry name" value="UTRA"/>
    <property type="match status" value="1"/>
</dbReference>
<name>A0A368LMJ7_9VIBR</name>
<dbReference type="InterPro" id="IPR012702">
    <property type="entry name" value="CP_lyase_PhnF"/>
</dbReference>
<reference evidence="5 6" key="1">
    <citation type="journal article" date="2017" name="Elife">
        <title>Extensive horizontal gene transfer in cheese-associated bacteria.</title>
        <authorList>
            <person name="Bonham K.S."/>
            <person name="Wolfe B.E."/>
            <person name="Dutton R.J."/>
        </authorList>
    </citation>
    <scope>NUCLEOTIDE SEQUENCE [LARGE SCALE GENOMIC DNA]</scope>
    <source>
        <strain evidence="5 6">JB196</strain>
    </source>
</reference>
<feature type="domain" description="HTH gntR-type" evidence="4">
    <location>
        <begin position="1"/>
        <end position="68"/>
    </location>
</feature>
<evidence type="ECO:0000259" key="4">
    <source>
        <dbReference type="PROSITE" id="PS50949"/>
    </source>
</evidence>